<dbReference type="SMART" id="SM00605">
    <property type="entry name" value="CW"/>
    <property type="match status" value="1"/>
</dbReference>
<dbReference type="InterPro" id="IPR016186">
    <property type="entry name" value="C-type_lectin-like/link_sf"/>
</dbReference>
<feature type="chain" id="PRO_5040241191" description="PAN-3 domain-containing protein" evidence="1">
    <location>
        <begin position="16"/>
        <end position="286"/>
    </location>
</feature>
<dbReference type="InterPro" id="IPR016187">
    <property type="entry name" value="CTDL_fold"/>
</dbReference>
<comment type="caution">
    <text evidence="3">The sequence shown here is derived from an EMBL/GenBank/DDBJ whole genome shotgun (WGS) entry which is preliminary data.</text>
</comment>
<dbReference type="PANTHER" id="PTHR47629">
    <property type="entry name" value="C-TYPE LECTIN-RELATED"/>
    <property type="match status" value="1"/>
</dbReference>
<protein>
    <recommendedName>
        <fullName evidence="2">PAN-3 domain-containing protein</fullName>
    </recommendedName>
</protein>
<dbReference type="EMBL" id="CANHGI010000002">
    <property type="protein sequence ID" value="CAI5443058.1"/>
    <property type="molecule type" value="Genomic_DNA"/>
</dbReference>
<evidence type="ECO:0000313" key="3">
    <source>
        <dbReference type="EMBL" id="CAI5443058.1"/>
    </source>
</evidence>
<evidence type="ECO:0000256" key="1">
    <source>
        <dbReference type="SAM" id="SignalP"/>
    </source>
</evidence>
<feature type="domain" description="PAN-3" evidence="2">
    <location>
        <begin position="1"/>
        <end position="121"/>
    </location>
</feature>
<sequence>MLLFLFLILISETRSVFVAIPGIPTSFNKSNILEEEFDHYQNCTDKCNAIDSCSAIYYNSANLTCIRYDYWNLFEISKVENISVTDIFLFKTNTTTCSFTPDTVYYSGYLSYTDMGTYWEVAGICPLGWMNAQRSERVWCVRLFYNESRTRNEANEFCENKNAVLSGMGSQDELSSIIAQATDYLFGPVKYITIDGELNGNCETSNIGTCTFPTNYSFYDQYMTNYNFYNWTNKDANANLNLGGSSLNRCIRLNATTKYSSISYFDHFPCSDENKFYACGKVGRYL</sequence>
<dbReference type="Gene3D" id="3.10.100.10">
    <property type="entry name" value="Mannose-Binding Protein A, subunit A"/>
    <property type="match status" value="1"/>
</dbReference>
<evidence type="ECO:0000259" key="2">
    <source>
        <dbReference type="SMART" id="SM00605"/>
    </source>
</evidence>
<dbReference type="Proteomes" id="UP001152747">
    <property type="component" value="Unassembled WGS sequence"/>
</dbReference>
<reference evidence="3" key="1">
    <citation type="submission" date="2022-11" db="EMBL/GenBank/DDBJ databases">
        <authorList>
            <person name="Kikuchi T."/>
        </authorList>
    </citation>
    <scope>NUCLEOTIDE SEQUENCE</scope>
    <source>
        <strain evidence="3">PS1010</strain>
    </source>
</reference>
<name>A0A9P1IDV6_9PELO</name>
<organism evidence="3 4">
    <name type="scientific">Caenorhabditis angaria</name>
    <dbReference type="NCBI Taxonomy" id="860376"/>
    <lineage>
        <taxon>Eukaryota</taxon>
        <taxon>Metazoa</taxon>
        <taxon>Ecdysozoa</taxon>
        <taxon>Nematoda</taxon>
        <taxon>Chromadorea</taxon>
        <taxon>Rhabditida</taxon>
        <taxon>Rhabditina</taxon>
        <taxon>Rhabditomorpha</taxon>
        <taxon>Rhabditoidea</taxon>
        <taxon>Rhabditidae</taxon>
        <taxon>Peloderinae</taxon>
        <taxon>Caenorhabditis</taxon>
    </lineage>
</organism>
<dbReference type="Pfam" id="PF08277">
    <property type="entry name" value="PAN_3"/>
    <property type="match status" value="1"/>
</dbReference>
<evidence type="ECO:0000313" key="4">
    <source>
        <dbReference type="Proteomes" id="UP001152747"/>
    </source>
</evidence>
<accession>A0A9P1IDV6</accession>
<keyword evidence="4" id="KW-1185">Reference proteome</keyword>
<dbReference type="AlphaFoldDB" id="A0A9P1IDV6"/>
<gene>
    <name evidence="3" type="ORF">CAMP_LOCUS5695</name>
</gene>
<dbReference type="SUPFAM" id="SSF56436">
    <property type="entry name" value="C-type lectin-like"/>
    <property type="match status" value="1"/>
</dbReference>
<keyword evidence="1" id="KW-0732">Signal</keyword>
<dbReference type="InterPro" id="IPR006583">
    <property type="entry name" value="PAN-3_domain"/>
</dbReference>
<proteinExistence type="predicted"/>
<feature type="signal peptide" evidence="1">
    <location>
        <begin position="1"/>
        <end position="15"/>
    </location>
</feature>
<dbReference type="PANTHER" id="PTHR47629:SF13">
    <property type="entry name" value="CW DOMAIN-CONTAINING PROTEIN-RELATED"/>
    <property type="match status" value="1"/>
</dbReference>